<dbReference type="SUPFAM" id="SSF103481">
    <property type="entry name" value="Multidrug resistance efflux transporter EmrE"/>
    <property type="match status" value="2"/>
</dbReference>
<comment type="subcellular location">
    <subcellularLocation>
        <location evidence="1">Cell membrane</location>
        <topology evidence="1">Multi-pass membrane protein</topology>
    </subcellularLocation>
</comment>
<dbReference type="Gene3D" id="1.10.3730.20">
    <property type="match status" value="1"/>
</dbReference>
<feature type="transmembrane region" description="Helical" evidence="6">
    <location>
        <begin position="150"/>
        <end position="170"/>
    </location>
</feature>
<feature type="domain" description="EamA" evidence="7">
    <location>
        <begin position="11"/>
        <end position="141"/>
    </location>
</feature>
<keyword evidence="2" id="KW-1003">Cell membrane</keyword>
<evidence type="ECO:0000259" key="7">
    <source>
        <dbReference type="Pfam" id="PF00892"/>
    </source>
</evidence>
<keyword evidence="5 6" id="KW-0472">Membrane</keyword>
<feature type="transmembrane region" description="Helical" evidence="6">
    <location>
        <begin position="41"/>
        <end position="60"/>
    </location>
</feature>
<feature type="domain" description="EamA" evidence="7">
    <location>
        <begin position="152"/>
        <end position="288"/>
    </location>
</feature>
<feature type="transmembrane region" description="Helical" evidence="6">
    <location>
        <begin position="72"/>
        <end position="92"/>
    </location>
</feature>
<evidence type="ECO:0000256" key="1">
    <source>
        <dbReference type="ARBA" id="ARBA00004651"/>
    </source>
</evidence>
<dbReference type="KEGG" id="mrk:FIT61_00890"/>
<proteinExistence type="predicted"/>
<keyword evidence="9" id="KW-1185">Reference proteome</keyword>
<evidence type="ECO:0000256" key="5">
    <source>
        <dbReference type="ARBA" id="ARBA00023136"/>
    </source>
</evidence>
<dbReference type="InterPro" id="IPR050638">
    <property type="entry name" value="AA-Vitamin_Transporters"/>
</dbReference>
<feature type="transmembrane region" description="Helical" evidence="6">
    <location>
        <begin position="125"/>
        <end position="144"/>
    </location>
</feature>
<dbReference type="Pfam" id="PF00892">
    <property type="entry name" value="EamA"/>
    <property type="match status" value="2"/>
</dbReference>
<accession>A0AAE6KNN7</accession>
<keyword evidence="3 6" id="KW-0812">Transmembrane</keyword>
<evidence type="ECO:0000256" key="3">
    <source>
        <dbReference type="ARBA" id="ARBA00022692"/>
    </source>
</evidence>
<evidence type="ECO:0000313" key="9">
    <source>
        <dbReference type="Proteomes" id="UP000312102"/>
    </source>
</evidence>
<dbReference type="RefSeq" id="WP_139882632.1">
    <property type="nucleotide sequence ID" value="NZ_CP040986.1"/>
</dbReference>
<feature type="transmembrane region" description="Helical" evidence="6">
    <location>
        <begin position="243"/>
        <end position="263"/>
    </location>
</feature>
<feature type="transmembrane region" description="Helical" evidence="6">
    <location>
        <begin position="182"/>
        <end position="202"/>
    </location>
</feature>
<dbReference type="AlphaFoldDB" id="A0AAE6KNN7"/>
<organism evidence="8 9">
    <name type="scientific">Candidatus Methylopumilus rimovensis</name>
    <dbReference type="NCBI Taxonomy" id="2588535"/>
    <lineage>
        <taxon>Bacteria</taxon>
        <taxon>Pseudomonadati</taxon>
        <taxon>Pseudomonadota</taxon>
        <taxon>Betaproteobacteria</taxon>
        <taxon>Nitrosomonadales</taxon>
        <taxon>Methylophilaceae</taxon>
        <taxon>Candidatus Methylopumilus</taxon>
    </lineage>
</organism>
<dbReference type="InterPro" id="IPR000620">
    <property type="entry name" value="EamA_dom"/>
</dbReference>
<feature type="transmembrane region" description="Helical" evidence="6">
    <location>
        <begin position="214"/>
        <end position="236"/>
    </location>
</feature>
<name>A0AAE6KNN7_9PROT</name>
<sequence length="317" mass="35263">MPYKKNKNLMAFLALILLCLIWGYNWVVMKNALHFSGPYDFAALRTILGALCLFIVMLTLKKPFKIQEIPSLIVLGLLQTAGFTGLLVWALVEGGAGKTAVLTYTMPFWTMLLAWPLLGEKLKGWQWPAALFSLMGILFILDPLHLGSDIFSMVLAIVSGISWALAVILAKKLQARSPHLDLISLTAWQMLFGSIPIVVLAFMTHSTSIEWNSYFIGALIYNAVFGNAIAWLLWLYALRQLSAGIATMTTTVCPVIAVIASSIELHETIKPFEFLGMFFIGISLLMISYNRIKSHQEGLVQPWLKNKPMIKSGPRKG</sequence>
<protein>
    <submittedName>
        <fullName evidence="8">EamA family transporter</fullName>
    </submittedName>
</protein>
<dbReference type="PANTHER" id="PTHR32322:SF18">
    <property type="entry name" value="S-ADENOSYLMETHIONINE_S-ADENOSYLHOMOCYSTEINE TRANSPORTER"/>
    <property type="match status" value="1"/>
</dbReference>
<dbReference type="GO" id="GO:0005886">
    <property type="term" value="C:plasma membrane"/>
    <property type="evidence" value="ECO:0007669"/>
    <property type="project" value="UniProtKB-SubCell"/>
</dbReference>
<feature type="transmembrane region" description="Helical" evidence="6">
    <location>
        <begin position="269"/>
        <end position="289"/>
    </location>
</feature>
<feature type="transmembrane region" description="Helical" evidence="6">
    <location>
        <begin position="9"/>
        <end position="29"/>
    </location>
</feature>
<evidence type="ECO:0000256" key="6">
    <source>
        <dbReference type="SAM" id="Phobius"/>
    </source>
</evidence>
<feature type="transmembrane region" description="Helical" evidence="6">
    <location>
        <begin position="98"/>
        <end position="118"/>
    </location>
</feature>
<dbReference type="InterPro" id="IPR037185">
    <property type="entry name" value="EmrE-like"/>
</dbReference>
<gene>
    <name evidence="8" type="ORF">FIT61_00890</name>
</gene>
<dbReference type="EMBL" id="CP040986">
    <property type="protein sequence ID" value="QDD13049.1"/>
    <property type="molecule type" value="Genomic_DNA"/>
</dbReference>
<evidence type="ECO:0000256" key="4">
    <source>
        <dbReference type="ARBA" id="ARBA00022989"/>
    </source>
</evidence>
<dbReference type="Proteomes" id="UP000312102">
    <property type="component" value="Chromosome"/>
</dbReference>
<evidence type="ECO:0000313" key="8">
    <source>
        <dbReference type="EMBL" id="QDD13049.1"/>
    </source>
</evidence>
<dbReference type="PANTHER" id="PTHR32322">
    <property type="entry name" value="INNER MEMBRANE TRANSPORTER"/>
    <property type="match status" value="1"/>
</dbReference>
<reference evidence="8 9" key="1">
    <citation type="journal article" date="2019" name="ISME J.">
        <title>Evolution in action: habitat transition from sediment to the pelagial leads to genome streamlining in Methylophilaceae.</title>
        <authorList>
            <person name="Salcher M."/>
            <person name="Schaefle D."/>
            <person name="Kaspar M."/>
            <person name="Neuenschwander S.M."/>
            <person name="Ghai R."/>
        </authorList>
    </citation>
    <scope>NUCLEOTIDE SEQUENCE [LARGE SCALE GENOMIC DNA]</scope>
    <source>
        <strain evidence="8 9">MMS-RI-1</strain>
    </source>
</reference>
<evidence type="ECO:0000256" key="2">
    <source>
        <dbReference type="ARBA" id="ARBA00022475"/>
    </source>
</evidence>
<keyword evidence="4 6" id="KW-1133">Transmembrane helix</keyword>